<dbReference type="GO" id="GO:0008108">
    <property type="term" value="F:UDP-glucose:hexose-1-phosphate uridylyltransferase activity"/>
    <property type="evidence" value="ECO:0007669"/>
    <property type="project" value="InterPro"/>
</dbReference>
<sequence>MPSPSASVPVKLRRDPLTGQYIPVPVNGARSTLAQRLQANALPLSTDVRYANPSDPLLQLQSAQQSDDAFWQVHAETLWNRPLAQRQQDQRAYFARTIGAVESLLERSDIVDITIVEHHRQGRVISCLYGFSDATTRSQVIQGEAQRWNRRTGGDLLADVLTSELVDGSRILLNTEHWIAYIPYASTAPLEILVMPKQTSRSLAALSDAARDNLAEVTHRLFSLLCQVAGAEASFTACWNMAPASACPHVSRLHLRVTADAPLESSSPEALAEQLRALS</sequence>
<evidence type="ECO:0000313" key="5">
    <source>
        <dbReference type="Proteomes" id="UP000297951"/>
    </source>
</evidence>
<evidence type="ECO:0000259" key="3">
    <source>
        <dbReference type="Pfam" id="PF02744"/>
    </source>
</evidence>
<dbReference type="InterPro" id="IPR001937">
    <property type="entry name" value="GalP_UDPtransf1"/>
</dbReference>
<evidence type="ECO:0000256" key="1">
    <source>
        <dbReference type="ARBA" id="ARBA00016340"/>
    </source>
</evidence>
<dbReference type="Pfam" id="PF02744">
    <property type="entry name" value="GalP_UDP_tr_C"/>
    <property type="match status" value="1"/>
</dbReference>
<dbReference type="Gene3D" id="3.30.428.10">
    <property type="entry name" value="HIT-like"/>
    <property type="match status" value="1"/>
</dbReference>
<dbReference type="PANTHER" id="PTHR11943">
    <property type="entry name" value="GALACTOSE-1-PHOSPHATE URIDYLYLTRANSFERASE"/>
    <property type="match status" value="1"/>
</dbReference>
<feature type="domain" description="Galactose-1-phosphate uridyl transferase C-terminal" evidence="3">
    <location>
        <begin position="146"/>
        <end position="244"/>
    </location>
</feature>
<keyword evidence="2" id="KW-0299">Galactose metabolism</keyword>
<dbReference type="RefSeq" id="WP_135012643.1">
    <property type="nucleotide sequence ID" value="NZ_JADGLK010000019.1"/>
</dbReference>
<gene>
    <name evidence="4" type="ORF">E4U03_06575</name>
</gene>
<dbReference type="AlphaFoldDB" id="A0A4Y9F3G2"/>
<organism evidence="4 5">
    <name type="scientific">Rothia nasimurium</name>
    <dbReference type="NCBI Taxonomy" id="85336"/>
    <lineage>
        <taxon>Bacteria</taxon>
        <taxon>Bacillati</taxon>
        <taxon>Actinomycetota</taxon>
        <taxon>Actinomycetes</taxon>
        <taxon>Micrococcales</taxon>
        <taxon>Micrococcaceae</taxon>
        <taxon>Rothia</taxon>
    </lineage>
</organism>
<dbReference type="InterPro" id="IPR036265">
    <property type="entry name" value="HIT-like_sf"/>
</dbReference>
<dbReference type="SUPFAM" id="SSF54197">
    <property type="entry name" value="HIT-like"/>
    <property type="match status" value="1"/>
</dbReference>
<dbReference type="EMBL" id="SPQC01000019">
    <property type="protein sequence ID" value="TFU22332.1"/>
    <property type="molecule type" value="Genomic_DNA"/>
</dbReference>
<evidence type="ECO:0000256" key="2">
    <source>
        <dbReference type="ARBA" id="ARBA00023144"/>
    </source>
</evidence>
<evidence type="ECO:0000313" key="4">
    <source>
        <dbReference type="EMBL" id="TFU22332.1"/>
    </source>
</evidence>
<comment type="caution">
    <text evidence="4">The sequence shown here is derived from an EMBL/GenBank/DDBJ whole genome shotgun (WGS) entry which is preliminary data.</text>
</comment>
<dbReference type="InterPro" id="IPR005850">
    <property type="entry name" value="GalP_Utransf_C"/>
</dbReference>
<dbReference type="PANTHER" id="PTHR11943:SF1">
    <property type="entry name" value="GALACTOSE-1-PHOSPHATE URIDYLYLTRANSFERASE"/>
    <property type="match status" value="1"/>
</dbReference>
<keyword evidence="2" id="KW-0119">Carbohydrate metabolism</keyword>
<dbReference type="Proteomes" id="UP000297951">
    <property type="component" value="Unassembled WGS sequence"/>
</dbReference>
<name>A0A4Y9F3G2_9MICC</name>
<reference evidence="4 5" key="1">
    <citation type="submission" date="2019-03" db="EMBL/GenBank/DDBJ databases">
        <title>Diversity of the mouse oral microbiome.</title>
        <authorList>
            <person name="Joseph S."/>
            <person name="Aduse-Opoku J."/>
            <person name="Curtis M."/>
            <person name="Wade W."/>
            <person name="Hashim A."/>
        </authorList>
    </citation>
    <scope>NUCLEOTIDE SEQUENCE [LARGE SCALE GENOMIC DNA]</scope>
    <source>
        <strain evidence="5">irhom_31</strain>
    </source>
</reference>
<accession>A0A4Y9F3G2</accession>
<dbReference type="OrthoDB" id="9769064at2"/>
<protein>
    <recommendedName>
        <fullName evidence="1">Galactose-1-phosphate uridylyltransferase</fullName>
    </recommendedName>
</protein>
<dbReference type="GO" id="GO:0033499">
    <property type="term" value="P:galactose catabolic process via UDP-galactose, Leloir pathway"/>
    <property type="evidence" value="ECO:0007669"/>
    <property type="project" value="TreeGrafter"/>
</dbReference>
<proteinExistence type="predicted"/>
<dbReference type="GO" id="GO:0008270">
    <property type="term" value="F:zinc ion binding"/>
    <property type="evidence" value="ECO:0007669"/>
    <property type="project" value="InterPro"/>
</dbReference>
<dbReference type="GO" id="GO:0005737">
    <property type="term" value="C:cytoplasm"/>
    <property type="evidence" value="ECO:0007669"/>
    <property type="project" value="TreeGrafter"/>
</dbReference>